<feature type="domain" description="Glycosyl transferase family 1" evidence="1">
    <location>
        <begin position="200"/>
        <end position="362"/>
    </location>
</feature>
<evidence type="ECO:0000259" key="1">
    <source>
        <dbReference type="Pfam" id="PF00534"/>
    </source>
</evidence>
<dbReference type="RefSeq" id="WP_092867009.1">
    <property type="nucleotide sequence ID" value="NZ_FPCH01000002.1"/>
</dbReference>
<proteinExistence type="predicted"/>
<dbReference type="CDD" id="cd03801">
    <property type="entry name" value="GT4_PimA-like"/>
    <property type="match status" value="1"/>
</dbReference>
<evidence type="ECO:0000313" key="2">
    <source>
        <dbReference type="EMBL" id="SFV32703.1"/>
    </source>
</evidence>
<reference evidence="3" key="1">
    <citation type="submission" date="2016-10" db="EMBL/GenBank/DDBJ databases">
        <authorList>
            <person name="Varghese N."/>
            <person name="Submissions S."/>
        </authorList>
    </citation>
    <scope>NUCLEOTIDE SEQUENCE [LARGE SCALE GENOMIC DNA]</scope>
    <source>
        <strain evidence="3">DSM 1565</strain>
    </source>
</reference>
<keyword evidence="2" id="KW-0808">Transferase</keyword>
<protein>
    <submittedName>
        <fullName evidence="2">Glycosyltransferase involved in cell wall bisynthesis</fullName>
    </submittedName>
</protein>
<name>A0A1I7NDR7_9HYPH</name>
<dbReference type="Pfam" id="PF00534">
    <property type="entry name" value="Glycos_transf_1"/>
    <property type="match status" value="1"/>
</dbReference>
<dbReference type="Proteomes" id="UP000199423">
    <property type="component" value="Unassembled WGS sequence"/>
</dbReference>
<dbReference type="STRING" id="51670.SAMN04488557_1696"/>
<dbReference type="AlphaFoldDB" id="A0A1I7NDR7"/>
<sequence>MPRLAILSSHPIQYYGPLFRELAKQLDLHIFFAHRATPQEQARAGFEKAFEWDIDITGGYEHSFLRNVSRRPGTDHFSGCDTPEIQHRLRNGGFDALLVMGWHLKAYLQGLLAAKRLGMPVLVRGDSHLNTPRSNLKTVMKAIVYPGLLRRFDAALYVGLRSRAYYEHYLYPERRLFFSPHAVDTNWFASRATAEAGARLRERLGIRSDTPIVLFAGKLVPFKRPLDLVESVKICRRQGLSLEIVVAGDGPLRRELVEAAATAGIRLHMLGFCNQSEMPAVYSAADFLALPSNGCETWGLVANEALACGRPIIVSEECGCAPDLARDGIVGRTFPMGNTRSFADALAERVANRPKPHQLVSISRAYSLEAAASGIRDAFDWVLSERNRGQRARSYYR</sequence>
<gene>
    <name evidence="2" type="ORF">SAMN04488557_1696</name>
</gene>
<accession>A0A1I7NDR7</accession>
<dbReference type="SUPFAM" id="SSF53756">
    <property type="entry name" value="UDP-Glycosyltransferase/glycogen phosphorylase"/>
    <property type="match status" value="1"/>
</dbReference>
<dbReference type="OrthoDB" id="9790710at2"/>
<dbReference type="InterPro" id="IPR050194">
    <property type="entry name" value="Glycosyltransferase_grp1"/>
</dbReference>
<dbReference type="PANTHER" id="PTHR45947">
    <property type="entry name" value="SULFOQUINOVOSYL TRANSFERASE SQD2"/>
    <property type="match status" value="1"/>
</dbReference>
<dbReference type="GO" id="GO:0016757">
    <property type="term" value="F:glycosyltransferase activity"/>
    <property type="evidence" value="ECO:0007669"/>
    <property type="project" value="InterPro"/>
</dbReference>
<evidence type="ECO:0000313" key="3">
    <source>
        <dbReference type="Proteomes" id="UP000199423"/>
    </source>
</evidence>
<dbReference type="InterPro" id="IPR001296">
    <property type="entry name" value="Glyco_trans_1"/>
</dbReference>
<organism evidence="2 3">
    <name type="scientific">Hyphomicrobium facile</name>
    <dbReference type="NCBI Taxonomy" id="51670"/>
    <lineage>
        <taxon>Bacteria</taxon>
        <taxon>Pseudomonadati</taxon>
        <taxon>Pseudomonadota</taxon>
        <taxon>Alphaproteobacteria</taxon>
        <taxon>Hyphomicrobiales</taxon>
        <taxon>Hyphomicrobiaceae</taxon>
        <taxon>Hyphomicrobium</taxon>
    </lineage>
</organism>
<dbReference type="PANTHER" id="PTHR45947:SF3">
    <property type="entry name" value="SULFOQUINOVOSYL TRANSFERASE SQD2"/>
    <property type="match status" value="1"/>
</dbReference>
<dbReference type="Gene3D" id="3.40.50.2000">
    <property type="entry name" value="Glycogen Phosphorylase B"/>
    <property type="match status" value="2"/>
</dbReference>
<keyword evidence="3" id="KW-1185">Reference proteome</keyword>
<dbReference type="EMBL" id="FPCH01000002">
    <property type="protein sequence ID" value="SFV32703.1"/>
    <property type="molecule type" value="Genomic_DNA"/>
</dbReference>